<accession>A0ABR2WUQ3</accession>
<sequence>MPEPIVGKVTEIGLPKPSVTFYKQEDTPLVLTLTSIDKAKRELVYRIKAKTNLSQYRKKNYDAVERTYGEFERLHTYLLNAYPECIIPMLPRQPDECGSPDKNLRLIKNALQNFLGRLAAHPILCQDSELQSFIETDFVYKPTSRVNPIKVNRFRTKVKDTSNGEKDPLDSEYTALVALENNLQNSSKILTKLSRTRKNWSNSEVEIASKLTSFAASEVTSPMSRPLRRLGEYFSKSSELNVVQTDHQSALLGFFFDNYIKNAKYIQLLLLNRINVKAEYDTSVKTSEKRRQAIVVMKASGSIKTEKVNQAVEDLEEAKQFETYKRALHNKIDKNLRSEIEIYETTKVYDFLSCFNTYARKQLEIEKQKLQLWESMLNELTQ</sequence>
<dbReference type="InterPro" id="IPR036871">
    <property type="entry name" value="PX_dom_sf"/>
</dbReference>
<evidence type="ECO:0000259" key="1">
    <source>
        <dbReference type="PROSITE" id="PS50195"/>
    </source>
</evidence>
<organism evidence="2 3">
    <name type="scientific">Basidiobolus ranarum</name>
    <dbReference type="NCBI Taxonomy" id="34480"/>
    <lineage>
        <taxon>Eukaryota</taxon>
        <taxon>Fungi</taxon>
        <taxon>Fungi incertae sedis</taxon>
        <taxon>Zoopagomycota</taxon>
        <taxon>Entomophthoromycotina</taxon>
        <taxon>Basidiobolomycetes</taxon>
        <taxon>Basidiobolales</taxon>
        <taxon>Basidiobolaceae</taxon>
        <taxon>Basidiobolus</taxon>
    </lineage>
</organism>
<dbReference type="PANTHER" id="PTHR47433:SF1">
    <property type="entry name" value="VACUOLAR PROTEIN SORTING-ASSOCIATED PROTEIN 17"/>
    <property type="match status" value="1"/>
</dbReference>
<dbReference type="InterPro" id="IPR053055">
    <property type="entry name" value="VPS17"/>
</dbReference>
<keyword evidence="3" id="KW-1185">Reference proteome</keyword>
<reference evidence="2 3" key="1">
    <citation type="submission" date="2023-04" db="EMBL/GenBank/DDBJ databases">
        <title>Genome of Basidiobolus ranarum AG-B5.</title>
        <authorList>
            <person name="Stajich J.E."/>
            <person name="Carter-House D."/>
            <person name="Gryganskyi A."/>
        </authorList>
    </citation>
    <scope>NUCLEOTIDE SEQUENCE [LARGE SCALE GENOMIC DNA]</scope>
    <source>
        <strain evidence="2 3">AG-B5</strain>
    </source>
</reference>
<comment type="caution">
    <text evidence="2">The sequence shown here is derived from an EMBL/GenBank/DDBJ whole genome shotgun (WGS) entry which is preliminary data.</text>
</comment>
<proteinExistence type="predicted"/>
<dbReference type="PROSITE" id="PS50195">
    <property type="entry name" value="PX"/>
    <property type="match status" value="1"/>
</dbReference>
<dbReference type="Gene3D" id="3.30.1520.10">
    <property type="entry name" value="Phox-like domain"/>
    <property type="match status" value="1"/>
</dbReference>
<feature type="domain" description="PX" evidence="1">
    <location>
        <begin position="23"/>
        <end position="141"/>
    </location>
</feature>
<dbReference type="PANTHER" id="PTHR47433">
    <property type="entry name" value="VACUOLAR PROTEIN SORTING-ASSOCIATED PROTEIN 17"/>
    <property type="match status" value="1"/>
</dbReference>
<dbReference type="SMART" id="SM00312">
    <property type="entry name" value="PX"/>
    <property type="match status" value="1"/>
</dbReference>
<dbReference type="Gene3D" id="1.20.1270.60">
    <property type="entry name" value="Arfaptin homology (AH) domain/BAR domain"/>
    <property type="match status" value="1"/>
</dbReference>
<name>A0ABR2WUQ3_9FUNG</name>
<dbReference type="Pfam" id="PF00787">
    <property type="entry name" value="PX"/>
    <property type="match status" value="1"/>
</dbReference>
<dbReference type="InterPro" id="IPR027267">
    <property type="entry name" value="AH/BAR_dom_sf"/>
</dbReference>
<dbReference type="SUPFAM" id="SSF64268">
    <property type="entry name" value="PX domain"/>
    <property type="match status" value="1"/>
</dbReference>
<evidence type="ECO:0000313" key="2">
    <source>
        <dbReference type="EMBL" id="KAK9765263.1"/>
    </source>
</evidence>
<evidence type="ECO:0000313" key="3">
    <source>
        <dbReference type="Proteomes" id="UP001479436"/>
    </source>
</evidence>
<gene>
    <name evidence="2" type="primary">VPS17_4</name>
    <name evidence="2" type="ORF">K7432_006539</name>
</gene>
<dbReference type="EMBL" id="JASJQH010000292">
    <property type="protein sequence ID" value="KAK9765263.1"/>
    <property type="molecule type" value="Genomic_DNA"/>
</dbReference>
<dbReference type="InterPro" id="IPR015404">
    <property type="entry name" value="Vps5_C"/>
</dbReference>
<protein>
    <submittedName>
        <fullName evidence="2">Vacuolar protein sorting-associated protein 17</fullName>
    </submittedName>
</protein>
<dbReference type="Proteomes" id="UP001479436">
    <property type="component" value="Unassembled WGS sequence"/>
</dbReference>
<dbReference type="InterPro" id="IPR001683">
    <property type="entry name" value="PX_dom"/>
</dbReference>
<dbReference type="Pfam" id="PF09325">
    <property type="entry name" value="Vps5"/>
    <property type="match status" value="1"/>
</dbReference>